<feature type="domain" description="Inner membrane protein YgaP-like transmembrane" evidence="2">
    <location>
        <begin position="3"/>
        <end position="61"/>
    </location>
</feature>
<dbReference type="RefSeq" id="WP_147040492.1">
    <property type="nucleotide sequence ID" value="NZ_BJYZ01000013.1"/>
</dbReference>
<name>A0A512DQV1_9PROT</name>
<proteinExistence type="predicted"/>
<sequence>MLSKNVGSIDRILRIVVGLGLISLVFVGPQTPWGWIGVVPLLTAAISFCPLYTLIGIRTCPIGNK</sequence>
<keyword evidence="4" id="KW-1185">Reference proteome</keyword>
<comment type="caution">
    <text evidence="3">The sequence shown here is derived from an EMBL/GenBank/DDBJ whole genome shotgun (WGS) entry which is preliminary data.</text>
</comment>
<keyword evidence="1" id="KW-0812">Transmembrane</keyword>
<keyword evidence="1" id="KW-1133">Transmembrane helix</keyword>
<dbReference type="Pfam" id="PF11127">
    <property type="entry name" value="YgaP-like_TM"/>
    <property type="match status" value="1"/>
</dbReference>
<reference evidence="3 4" key="1">
    <citation type="submission" date="2019-07" db="EMBL/GenBank/DDBJ databases">
        <title>Whole genome shotgun sequence of Skermanella aerolata NBRC 106429.</title>
        <authorList>
            <person name="Hosoyama A."/>
            <person name="Uohara A."/>
            <person name="Ohji S."/>
            <person name="Ichikawa N."/>
        </authorList>
    </citation>
    <scope>NUCLEOTIDE SEQUENCE [LARGE SCALE GENOMIC DNA]</scope>
    <source>
        <strain evidence="3 4">NBRC 106429</strain>
    </source>
</reference>
<feature type="transmembrane region" description="Helical" evidence="1">
    <location>
        <begin position="12"/>
        <end position="29"/>
    </location>
</feature>
<keyword evidence="1" id="KW-0472">Membrane</keyword>
<dbReference type="AlphaFoldDB" id="A0A512DQV1"/>
<evidence type="ECO:0000259" key="2">
    <source>
        <dbReference type="Pfam" id="PF11127"/>
    </source>
</evidence>
<evidence type="ECO:0000313" key="4">
    <source>
        <dbReference type="Proteomes" id="UP000321523"/>
    </source>
</evidence>
<evidence type="ECO:0000313" key="3">
    <source>
        <dbReference type="EMBL" id="GEO38861.1"/>
    </source>
</evidence>
<dbReference type="OrthoDB" id="9804804at2"/>
<gene>
    <name evidence="3" type="ORF">SAE02_30090</name>
</gene>
<protein>
    <recommendedName>
        <fullName evidence="2">Inner membrane protein YgaP-like transmembrane domain-containing protein</fullName>
    </recommendedName>
</protein>
<organism evidence="3 4">
    <name type="scientific">Skermanella aerolata</name>
    <dbReference type="NCBI Taxonomy" id="393310"/>
    <lineage>
        <taxon>Bacteria</taxon>
        <taxon>Pseudomonadati</taxon>
        <taxon>Pseudomonadota</taxon>
        <taxon>Alphaproteobacteria</taxon>
        <taxon>Rhodospirillales</taxon>
        <taxon>Azospirillaceae</taxon>
        <taxon>Skermanella</taxon>
    </lineage>
</organism>
<feature type="transmembrane region" description="Helical" evidence="1">
    <location>
        <begin position="35"/>
        <end position="55"/>
    </location>
</feature>
<dbReference type="InterPro" id="IPR021309">
    <property type="entry name" value="YgaP-like_TM"/>
</dbReference>
<dbReference type="EMBL" id="BJYZ01000013">
    <property type="protein sequence ID" value="GEO38861.1"/>
    <property type="molecule type" value="Genomic_DNA"/>
</dbReference>
<accession>A0A512DQV1</accession>
<dbReference type="Proteomes" id="UP000321523">
    <property type="component" value="Unassembled WGS sequence"/>
</dbReference>
<evidence type="ECO:0000256" key="1">
    <source>
        <dbReference type="SAM" id="Phobius"/>
    </source>
</evidence>